<reference evidence="1 2" key="1">
    <citation type="submission" date="2016-03" db="EMBL/GenBank/DDBJ databases">
        <title>Whole genome sequencing of Grifola frondosa 9006-11.</title>
        <authorList>
            <person name="Min B."/>
            <person name="Park H."/>
            <person name="Kim J.-G."/>
            <person name="Cho H."/>
            <person name="Oh Y.-L."/>
            <person name="Kong W.-S."/>
            <person name="Choi I.-G."/>
        </authorList>
    </citation>
    <scope>NUCLEOTIDE SEQUENCE [LARGE SCALE GENOMIC DNA]</scope>
    <source>
        <strain evidence="1 2">9006-11</strain>
    </source>
</reference>
<gene>
    <name evidence="1" type="ORF">A0H81_05507</name>
</gene>
<organism evidence="1 2">
    <name type="scientific">Grifola frondosa</name>
    <name type="common">Maitake</name>
    <name type="synonym">Polyporus frondosus</name>
    <dbReference type="NCBI Taxonomy" id="5627"/>
    <lineage>
        <taxon>Eukaryota</taxon>
        <taxon>Fungi</taxon>
        <taxon>Dikarya</taxon>
        <taxon>Basidiomycota</taxon>
        <taxon>Agaricomycotina</taxon>
        <taxon>Agaricomycetes</taxon>
        <taxon>Polyporales</taxon>
        <taxon>Grifolaceae</taxon>
        <taxon>Grifola</taxon>
    </lineage>
</organism>
<evidence type="ECO:0000313" key="2">
    <source>
        <dbReference type="Proteomes" id="UP000092993"/>
    </source>
</evidence>
<dbReference type="EMBL" id="LUGG01000005">
    <property type="protein sequence ID" value="OBZ74277.1"/>
    <property type="molecule type" value="Genomic_DNA"/>
</dbReference>
<dbReference type="Proteomes" id="UP000092993">
    <property type="component" value="Unassembled WGS sequence"/>
</dbReference>
<protein>
    <submittedName>
        <fullName evidence="1">Uncharacterized protein</fullName>
    </submittedName>
</protein>
<evidence type="ECO:0000313" key="1">
    <source>
        <dbReference type="EMBL" id="OBZ74277.1"/>
    </source>
</evidence>
<accession>A0A1C7MCE3</accession>
<dbReference type="OMA" id="TYHYIRF"/>
<sequence length="103" mass="11135">MPPRQLSSTYHYIRFSVSPPCPDELTLRKSIQDSLGQSFGVVSSHTYVDVLWLADDGSEMVVRIGQADSAKLMVSVTASTASPRLSLVKESPFLPALLSVGLP</sequence>
<dbReference type="OrthoDB" id="3265020at2759"/>
<comment type="caution">
    <text evidence="1">The sequence shown here is derived from an EMBL/GenBank/DDBJ whole genome shotgun (WGS) entry which is preliminary data.</text>
</comment>
<proteinExistence type="predicted"/>
<name>A0A1C7MCE3_GRIFR</name>
<dbReference type="AlphaFoldDB" id="A0A1C7MCE3"/>
<keyword evidence="2" id="KW-1185">Reference proteome</keyword>